<dbReference type="PANTHER" id="PTHR33371">
    <property type="entry name" value="INTERMEMBRANE PHOSPHOLIPID TRANSPORT SYSTEM BINDING PROTEIN MLAD-RELATED"/>
    <property type="match status" value="1"/>
</dbReference>
<reference evidence="2 3" key="1">
    <citation type="submission" date="2020-11" db="EMBL/GenBank/DDBJ databases">
        <title>Description of Pontivivens ytuae sp. nov. isolated from deep sea sediment of Mariana Trench.</title>
        <authorList>
            <person name="Wang Z."/>
            <person name="Sun Q.-L."/>
            <person name="Xu X.-D."/>
            <person name="Tang Y.-Z."/>
            <person name="Zhang J."/>
        </authorList>
    </citation>
    <scope>NUCLEOTIDE SEQUENCE [LARGE SCALE GENOMIC DNA]</scope>
    <source>
        <strain evidence="2 3">MT2928</strain>
    </source>
</reference>
<proteinExistence type="predicted"/>
<dbReference type="AlphaFoldDB" id="A0A7S9QBU7"/>
<feature type="domain" description="Mce/MlaD" evidence="1">
    <location>
        <begin position="35"/>
        <end position="113"/>
    </location>
</feature>
<dbReference type="Pfam" id="PF02470">
    <property type="entry name" value="MlaD"/>
    <property type="match status" value="1"/>
</dbReference>
<sequence>MQNVAETVIGAVVLVAAGGFLAYAAQTADVGRVGNGYMLTAAFRTADGVGSGTDVRMSGVKIGTVTGVSLDPQTFEAVTTLSLETEVQIPEDSDARILSESLLGGNYVSITPGASDFMLEDGAAILNTQGSVSLLDLMIAFGTGQGAE</sequence>
<dbReference type="EMBL" id="CP064942">
    <property type="protein sequence ID" value="QPH53258.1"/>
    <property type="molecule type" value="Genomic_DNA"/>
</dbReference>
<dbReference type="Proteomes" id="UP000594800">
    <property type="component" value="Chromosome"/>
</dbReference>
<dbReference type="InterPro" id="IPR030970">
    <property type="entry name" value="ABC_MlaD"/>
</dbReference>
<keyword evidence="3" id="KW-1185">Reference proteome</keyword>
<dbReference type="GO" id="GO:0005548">
    <property type="term" value="F:phospholipid transporter activity"/>
    <property type="evidence" value="ECO:0007669"/>
    <property type="project" value="TreeGrafter"/>
</dbReference>
<evidence type="ECO:0000313" key="2">
    <source>
        <dbReference type="EMBL" id="QPH53258.1"/>
    </source>
</evidence>
<dbReference type="RefSeq" id="WP_196102469.1">
    <property type="nucleotide sequence ID" value="NZ_CP064942.1"/>
</dbReference>
<evidence type="ECO:0000313" key="3">
    <source>
        <dbReference type="Proteomes" id="UP000594800"/>
    </source>
</evidence>
<dbReference type="PANTHER" id="PTHR33371:SF4">
    <property type="entry name" value="INTERMEMBRANE PHOSPHOLIPID TRANSPORT SYSTEM BINDING PROTEIN MLAD"/>
    <property type="match status" value="1"/>
</dbReference>
<dbReference type="NCBIfam" id="TIGR04430">
    <property type="entry name" value="OM_asym_MlaD"/>
    <property type="match status" value="1"/>
</dbReference>
<evidence type="ECO:0000259" key="1">
    <source>
        <dbReference type="Pfam" id="PF02470"/>
    </source>
</evidence>
<dbReference type="InterPro" id="IPR003399">
    <property type="entry name" value="Mce/MlaD"/>
</dbReference>
<dbReference type="InterPro" id="IPR052336">
    <property type="entry name" value="MlaD_Phospholipid_Transporter"/>
</dbReference>
<organism evidence="2 3">
    <name type="scientific">Pontivivens ytuae</name>
    <dbReference type="NCBI Taxonomy" id="2789856"/>
    <lineage>
        <taxon>Bacteria</taxon>
        <taxon>Pseudomonadati</taxon>
        <taxon>Pseudomonadota</taxon>
        <taxon>Alphaproteobacteria</taxon>
        <taxon>Rhodobacterales</taxon>
        <taxon>Paracoccaceae</taxon>
        <taxon>Pontivivens</taxon>
    </lineage>
</organism>
<name>A0A7S9QBU7_9RHOB</name>
<protein>
    <submittedName>
        <fullName evidence="2">Outer membrane lipid asymmetry maintenance protein MlaD</fullName>
    </submittedName>
</protein>
<accession>A0A7S9QBU7</accession>
<dbReference type="GO" id="GO:0005543">
    <property type="term" value="F:phospholipid binding"/>
    <property type="evidence" value="ECO:0007669"/>
    <property type="project" value="TreeGrafter"/>
</dbReference>
<dbReference type="KEGG" id="poz:I0K15_15910"/>
<gene>
    <name evidence="2" type="primary">mlaD</name>
    <name evidence="2" type="ORF">I0K15_15910</name>
</gene>